<protein>
    <submittedName>
        <fullName evidence="5">PAS domain S-box protein</fullName>
    </submittedName>
</protein>
<evidence type="ECO:0000313" key="5">
    <source>
        <dbReference type="EMBL" id="MZI95041.1"/>
    </source>
</evidence>
<dbReference type="PROSITE" id="PS50113">
    <property type="entry name" value="PAC"/>
    <property type="match status" value="2"/>
</dbReference>
<sequence>MWFSKKKDVPTSELENQYVYDLKLNMNAIIKYTAFIVFSPQGNITFANELFCHAVGYEFREIEGKHHSIFCSKSLSSSTEYQKHWEELRAGKSMSGVFERVRKDGSPLFISADYFPVQDENGSVIRVIKIARDVTEETLQRKSQKAILHALDRSLAVIEFNPDGTIISANDNFLTTVGYRLEDIKNQHHKMFCSEEFYRKYPNFWKELEQGEFKTGRFKRRNVNNELIWLEASYNPIYDDKGKVVKVIKFASNITERINNVLDSIDMASSTSEETSAITKLAVDILTEAVKTSENIVAEVKKASVVGSKLITQSKSIDDIVTTIQGIAEQTNLLALNAAIEAARAGDSGRGFAVVADEVRQLAKRTAEATTEIATVVHSNNDMIDEMDSNLSQVSGIAIQGQDSISEVQEGLAQVRQGVEDLVHSVHRLKP</sequence>
<dbReference type="PANTHER" id="PTHR24422">
    <property type="entry name" value="CHEMOTAXIS PROTEIN METHYLTRANSFERASE"/>
    <property type="match status" value="1"/>
</dbReference>
<dbReference type="Pfam" id="PF08447">
    <property type="entry name" value="PAS_3"/>
    <property type="match status" value="1"/>
</dbReference>
<dbReference type="InterPro" id="IPR000700">
    <property type="entry name" value="PAS-assoc_C"/>
</dbReference>
<comment type="caution">
    <text evidence="5">The sequence shown here is derived from an EMBL/GenBank/DDBJ whole genome shotgun (WGS) entry which is preliminary data.</text>
</comment>
<reference evidence="5 6" key="1">
    <citation type="submission" date="2019-10" db="EMBL/GenBank/DDBJ databases">
        <title>Vibrio sp. nov. isolated from a shrimp pond.</title>
        <authorList>
            <person name="Gomez-Gil B."/>
            <person name="Enciso-Ibarra J."/>
            <person name="Enciso-Ibarra K."/>
            <person name="Bolan-Mejia C."/>
        </authorList>
    </citation>
    <scope>NUCLEOTIDE SEQUENCE [LARGE SCALE GENOMIC DNA]</scope>
    <source>
        <strain evidence="5 6">CAIM 722</strain>
    </source>
</reference>
<proteinExistence type="predicted"/>
<keyword evidence="1 2" id="KW-0807">Transducer</keyword>
<evidence type="ECO:0000259" key="3">
    <source>
        <dbReference type="PROSITE" id="PS50111"/>
    </source>
</evidence>
<dbReference type="Proteomes" id="UP000462621">
    <property type="component" value="Unassembled WGS sequence"/>
</dbReference>
<dbReference type="InterPro" id="IPR001610">
    <property type="entry name" value="PAC"/>
</dbReference>
<dbReference type="InterPro" id="IPR000014">
    <property type="entry name" value="PAS"/>
</dbReference>
<keyword evidence="6" id="KW-1185">Reference proteome</keyword>
<dbReference type="SMART" id="SM00086">
    <property type="entry name" value="PAC"/>
    <property type="match status" value="2"/>
</dbReference>
<evidence type="ECO:0000256" key="2">
    <source>
        <dbReference type="PROSITE-ProRule" id="PRU00284"/>
    </source>
</evidence>
<dbReference type="GO" id="GO:0007165">
    <property type="term" value="P:signal transduction"/>
    <property type="evidence" value="ECO:0007669"/>
    <property type="project" value="UniProtKB-KW"/>
</dbReference>
<evidence type="ECO:0000259" key="4">
    <source>
        <dbReference type="PROSITE" id="PS50113"/>
    </source>
</evidence>
<organism evidence="5 6">
    <name type="scientific">Vibrio eleionomae</name>
    <dbReference type="NCBI Taxonomy" id="2653505"/>
    <lineage>
        <taxon>Bacteria</taxon>
        <taxon>Pseudomonadati</taxon>
        <taxon>Pseudomonadota</taxon>
        <taxon>Gammaproteobacteria</taxon>
        <taxon>Vibrionales</taxon>
        <taxon>Vibrionaceae</taxon>
        <taxon>Vibrio</taxon>
    </lineage>
</organism>
<dbReference type="SUPFAM" id="SSF58104">
    <property type="entry name" value="Methyl-accepting chemotaxis protein (MCP) signaling domain"/>
    <property type="match status" value="1"/>
</dbReference>
<dbReference type="Pfam" id="PF00015">
    <property type="entry name" value="MCPsignal"/>
    <property type="match status" value="1"/>
</dbReference>
<evidence type="ECO:0000256" key="1">
    <source>
        <dbReference type="ARBA" id="ARBA00023224"/>
    </source>
</evidence>
<dbReference type="Gene3D" id="3.30.450.20">
    <property type="entry name" value="PAS domain"/>
    <property type="match status" value="2"/>
</dbReference>
<dbReference type="PRINTS" id="PR00260">
    <property type="entry name" value="CHEMTRNSDUCR"/>
</dbReference>
<dbReference type="PANTHER" id="PTHR24422:SF10">
    <property type="entry name" value="CHEMOTAXIS PROTEIN METHYLTRANSFERASE 2"/>
    <property type="match status" value="1"/>
</dbReference>
<feature type="domain" description="PAC" evidence="4">
    <location>
        <begin position="94"/>
        <end position="146"/>
    </location>
</feature>
<dbReference type="Gene3D" id="1.10.287.950">
    <property type="entry name" value="Methyl-accepting chemotaxis protein"/>
    <property type="match status" value="1"/>
</dbReference>
<dbReference type="RefSeq" id="WP_161157516.1">
    <property type="nucleotide sequence ID" value="NZ_WEKT01000043.1"/>
</dbReference>
<dbReference type="GO" id="GO:0016020">
    <property type="term" value="C:membrane"/>
    <property type="evidence" value="ECO:0007669"/>
    <property type="project" value="InterPro"/>
</dbReference>
<dbReference type="InterPro" id="IPR004089">
    <property type="entry name" value="MCPsignal_dom"/>
</dbReference>
<dbReference type="AlphaFoldDB" id="A0A7X4LP27"/>
<accession>A0A7X4LP27</accession>
<feature type="domain" description="PAC" evidence="4">
    <location>
        <begin position="214"/>
        <end position="266"/>
    </location>
</feature>
<dbReference type="SMART" id="SM00283">
    <property type="entry name" value="MA"/>
    <property type="match status" value="1"/>
</dbReference>
<dbReference type="GO" id="GO:0006935">
    <property type="term" value="P:chemotaxis"/>
    <property type="evidence" value="ECO:0007669"/>
    <property type="project" value="InterPro"/>
</dbReference>
<dbReference type="SUPFAM" id="SSF55785">
    <property type="entry name" value="PYP-like sensor domain (PAS domain)"/>
    <property type="match status" value="2"/>
</dbReference>
<name>A0A7X4LP27_9VIBR</name>
<dbReference type="InterPro" id="IPR013656">
    <property type="entry name" value="PAS_4"/>
</dbReference>
<dbReference type="PROSITE" id="PS50111">
    <property type="entry name" value="CHEMOTAXIS_TRANSDUC_2"/>
    <property type="match status" value="1"/>
</dbReference>
<dbReference type="GO" id="GO:0004888">
    <property type="term" value="F:transmembrane signaling receptor activity"/>
    <property type="evidence" value="ECO:0007669"/>
    <property type="project" value="InterPro"/>
</dbReference>
<evidence type="ECO:0000313" key="6">
    <source>
        <dbReference type="Proteomes" id="UP000462621"/>
    </source>
</evidence>
<feature type="domain" description="Methyl-accepting transducer" evidence="3">
    <location>
        <begin position="252"/>
        <end position="431"/>
    </location>
</feature>
<dbReference type="EMBL" id="WEKT01000043">
    <property type="protein sequence ID" value="MZI95041.1"/>
    <property type="molecule type" value="Genomic_DNA"/>
</dbReference>
<dbReference type="CDD" id="cd00130">
    <property type="entry name" value="PAS"/>
    <property type="match status" value="2"/>
</dbReference>
<dbReference type="Pfam" id="PF08448">
    <property type="entry name" value="PAS_4"/>
    <property type="match status" value="1"/>
</dbReference>
<dbReference type="InterPro" id="IPR004090">
    <property type="entry name" value="Chemotax_Me-accpt_rcpt"/>
</dbReference>
<dbReference type="InterPro" id="IPR013655">
    <property type="entry name" value="PAS_fold_3"/>
</dbReference>
<dbReference type="InterPro" id="IPR035965">
    <property type="entry name" value="PAS-like_dom_sf"/>
</dbReference>
<gene>
    <name evidence="5" type="ORF">F9817_17840</name>
</gene>
<dbReference type="NCBIfam" id="TIGR00229">
    <property type="entry name" value="sensory_box"/>
    <property type="match status" value="2"/>
</dbReference>
<dbReference type="InterPro" id="IPR050903">
    <property type="entry name" value="Bact_Chemotaxis_MeTrfase"/>
</dbReference>